<protein>
    <submittedName>
        <fullName evidence="1">Uncharacterized protein</fullName>
    </submittedName>
</protein>
<proteinExistence type="predicted"/>
<reference evidence="1" key="1">
    <citation type="submission" date="2017-07" db="EMBL/GenBank/DDBJ databases">
        <authorList>
            <person name="Mikheyev A."/>
            <person name="Grau M."/>
        </authorList>
    </citation>
    <scope>NUCLEOTIDE SEQUENCE</scope>
    <source>
        <tissue evidence="1">Venom_gland</tissue>
    </source>
</reference>
<dbReference type="EMBL" id="IACM01016494">
    <property type="protein sequence ID" value="LAB20382.1"/>
    <property type="molecule type" value="Transcribed_RNA"/>
</dbReference>
<dbReference type="AlphaFoldDB" id="A0A2D4LH84"/>
<accession>A0A2D4LH84</accession>
<evidence type="ECO:0000313" key="1">
    <source>
        <dbReference type="EMBL" id="LAB20382.1"/>
    </source>
</evidence>
<reference evidence="1" key="2">
    <citation type="submission" date="2017-11" db="EMBL/GenBank/DDBJ databases">
        <title>Coralsnake Venomics: Analyses of Venom Gland Transcriptomes and Proteomes of Six Brazilian Taxa.</title>
        <authorList>
            <person name="Aird S.D."/>
            <person name="Jorge da Silva N."/>
            <person name="Qiu L."/>
            <person name="Villar-Briones A."/>
            <person name="Aparecida-Saddi V."/>
            <person name="Campos-Telles M.P."/>
            <person name="Grau M."/>
            <person name="Mikheyev A.S."/>
        </authorList>
    </citation>
    <scope>NUCLEOTIDE SEQUENCE</scope>
    <source>
        <tissue evidence="1">Venom_gland</tissue>
    </source>
</reference>
<name>A0A2D4LH84_9SAUR</name>
<sequence length="132" mass="14955">MSAEIFFSEPKSGDMCIVSEPMPRLFRFWDISQKIFSLMGDDKLVASPNDSNSTGKKKESSFFKKKLEQSLAKMINEISLMSRIDNGDVRNDCLLVTNLVKLSWILGSKISFGMFHTLNLGPQHFICVPLYP</sequence>
<organism evidence="1">
    <name type="scientific">Micrurus spixii</name>
    <name type="common">Amazon coral snake</name>
    <dbReference type="NCBI Taxonomy" id="129469"/>
    <lineage>
        <taxon>Eukaryota</taxon>
        <taxon>Metazoa</taxon>
        <taxon>Chordata</taxon>
        <taxon>Craniata</taxon>
        <taxon>Vertebrata</taxon>
        <taxon>Euteleostomi</taxon>
        <taxon>Lepidosauria</taxon>
        <taxon>Squamata</taxon>
        <taxon>Bifurcata</taxon>
        <taxon>Unidentata</taxon>
        <taxon>Episquamata</taxon>
        <taxon>Toxicofera</taxon>
        <taxon>Serpentes</taxon>
        <taxon>Colubroidea</taxon>
        <taxon>Elapidae</taxon>
        <taxon>Elapinae</taxon>
        <taxon>Micrurus</taxon>
    </lineage>
</organism>